<accession>A0ABV8TZI4</accession>
<dbReference type="EMBL" id="JBHSDK010000016">
    <property type="protein sequence ID" value="MFC4336219.1"/>
    <property type="molecule type" value="Genomic_DNA"/>
</dbReference>
<reference evidence="6" key="1">
    <citation type="journal article" date="2019" name="Int. J. Syst. Evol. Microbiol.">
        <title>The Global Catalogue of Microorganisms (GCM) 10K type strain sequencing project: providing services to taxonomists for standard genome sequencing and annotation.</title>
        <authorList>
            <consortium name="The Broad Institute Genomics Platform"/>
            <consortium name="The Broad Institute Genome Sequencing Center for Infectious Disease"/>
            <person name="Wu L."/>
            <person name="Ma J."/>
        </authorList>
    </citation>
    <scope>NUCLEOTIDE SEQUENCE [LARGE SCALE GENOMIC DNA]</scope>
    <source>
        <strain evidence="6">IBRC-M 10908</strain>
    </source>
</reference>
<dbReference type="Pfam" id="PF13359">
    <property type="entry name" value="DDE_Tnp_4"/>
    <property type="match status" value="1"/>
</dbReference>
<keyword evidence="2" id="KW-0479">Metal-binding</keyword>
<feature type="domain" description="DDE Tnp4" evidence="3">
    <location>
        <begin position="104"/>
        <end position="249"/>
    </location>
</feature>
<keyword evidence="6" id="KW-1185">Reference proteome</keyword>
<name>A0ABV8TZI4_9ACTN</name>
<dbReference type="InterPro" id="IPR027806">
    <property type="entry name" value="HARBI1_dom"/>
</dbReference>
<comment type="cofactor">
    <cofactor evidence="1">
        <name>a divalent metal cation</name>
        <dbReference type="ChEBI" id="CHEBI:60240"/>
    </cofactor>
</comment>
<comment type="caution">
    <text evidence="5">The sequence shown here is derived from an EMBL/GenBank/DDBJ whole genome shotgun (WGS) entry which is preliminary data.</text>
</comment>
<evidence type="ECO:0000259" key="3">
    <source>
        <dbReference type="Pfam" id="PF13359"/>
    </source>
</evidence>
<evidence type="ECO:0000256" key="2">
    <source>
        <dbReference type="ARBA" id="ARBA00022723"/>
    </source>
</evidence>
<proteinExistence type="predicted"/>
<feature type="domain" description="Transposase Helix-turn-helix" evidence="4">
    <location>
        <begin position="34"/>
        <end position="85"/>
    </location>
</feature>
<evidence type="ECO:0000259" key="4">
    <source>
        <dbReference type="Pfam" id="PF13613"/>
    </source>
</evidence>
<dbReference type="Pfam" id="PF13613">
    <property type="entry name" value="HTH_Tnp_4"/>
    <property type="match status" value="1"/>
</dbReference>
<evidence type="ECO:0000256" key="1">
    <source>
        <dbReference type="ARBA" id="ARBA00001968"/>
    </source>
</evidence>
<sequence length="257" mass="29223">MLFYQAVLPLSNRTLSHVARIIRSHHRQNGTRWRLLEPGQQALMTLVYLHKGETFDNLAASWTVSRATAWRRVRETVTPLAEHAPDLRQALRRAARAGVRSVIIDGTVIPTWRILTRRGYWSGKHKHFGMNAQAVMDLEGNLLWISDALGASTHDITAARRWGIVPALRRTGLFGLADKGYQGLAPERVGTPYKGRDLPAWKRAYNREHSSWRALGERAFAELKRWAILRRLRGNPDYATDLVHAVAELNRIERSSG</sequence>
<gene>
    <name evidence="5" type="ORF">ACFPET_13510</name>
</gene>
<evidence type="ECO:0000313" key="5">
    <source>
        <dbReference type="EMBL" id="MFC4336219.1"/>
    </source>
</evidence>
<dbReference type="InterPro" id="IPR027805">
    <property type="entry name" value="Transposase_HTH_dom"/>
</dbReference>
<evidence type="ECO:0000313" key="6">
    <source>
        <dbReference type="Proteomes" id="UP001595823"/>
    </source>
</evidence>
<dbReference type="Proteomes" id="UP001595823">
    <property type="component" value="Unassembled WGS sequence"/>
</dbReference>
<organism evidence="5 6">
    <name type="scientific">Salininema proteolyticum</name>
    <dbReference type="NCBI Taxonomy" id="1607685"/>
    <lineage>
        <taxon>Bacteria</taxon>
        <taxon>Bacillati</taxon>
        <taxon>Actinomycetota</taxon>
        <taxon>Actinomycetes</taxon>
        <taxon>Glycomycetales</taxon>
        <taxon>Glycomycetaceae</taxon>
        <taxon>Salininema</taxon>
    </lineage>
</organism>
<protein>
    <submittedName>
        <fullName evidence="5">Transposase family protein</fullName>
    </submittedName>
</protein>
<dbReference type="RefSeq" id="WP_380621883.1">
    <property type="nucleotide sequence ID" value="NZ_JBHSDK010000016.1"/>
</dbReference>